<dbReference type="KEGG" id="pfy:PFICI_06060"/>
<dbReference type="RefSeq" id="XP_007832832.1">
    <property type="nucleotide sequence ID" value="XM_007834641.1"/>
</dbReference>
<name>W3X4J6_PESFW</name>
<proteinExistence type="predicted"/>
<dbReference type="AlphaFoldDB" id="W3X4J6"/>
<evidence type="ECO:0000313" key="1">
    <source>
        <dbReference type="EMBL" id="ETS81058.1"/>
    </source>
</evidence>
<sequence>MATFNTQLNVLERETLALLSRRGLALLDASRVLLQVDAVCEIAQECDVDGRIMARCERLQSFCTDVANAGRDRELSREAGLYYARGVEARLCKTIGRKGSEEQVLIGDAHQAQLARQERKSKVRFAEPVVVSSRDANASPTAAELRPVLHL</sequence>
<gene>
    <name evidence="1" type="ORF">PFICI_06060</name>
</gene>
<reference evidence="2" key="1">
    <citation type="journal article" date="2015" name="BMC Genomics">
        <title>Genomic and transcriptomic analysis of the endophytic fungus Pestalotiopsis fici reveals its lifestyle and high potential for synthesis of natural products.</title>
        <authorList>
            <person name="Wang X."/>
            <person name="Zhang X."/>
            <person name="Liu L."/>
            <person name="Xiang M."/>
            <person name="Wang W."/>
            <person name="Sun X."/>
            <person name="Che Y."/>
            <person name="Guo L."/>
            <person name="Liu G."/>
            <person name="Guo L."/>
            <person name="Wang C."/>
            <person name="Yin W.B."/>
            <person name="Stadler M."/>
            <person name="Zhang X."/>
            <person name="Liu X."/>
        </authorList>
    </citation>
    <scope>NUCLEOTIDE SEQUENCE [LARGE SCALE GENOMIC DNA]</scope>
    <source>
        <strain evidence="2">W106-1 / CGMCC3.15140</strain>
    </source>
</reference>
<dbReference type="HOGENOM" id="CLU_1732112_0_0_1"/>
<organism evidence="1 2">
    <name type="scientific">Pestalotiopsis fici (strain W106-1 / CGMCC3.15140)</name>
    <dbReference type="NCBI Taxonomy" id="1229662"/>
    <lineage>
        <taxon>Eukaryota</taxon>
        <taxon>Fungi</taxon>
        <taxon>Dikarya</taxon>
        <taxon>Ascomycota</taxon>
        <taxon>Pezizomycotina</taxon>
        <taxon>Sordariomycetes</taxon>
        <taxon>Xylariomycetidae</taxon>
        <taxon>Amphisphaeriales</taxon>
        <taxon>Sporocadaceae</taxon>
        <taxon>Pestalotiopsis</taxon>
    </lineage>
</organism>
<dbReference type="EMBL" id="KI912112">
    <property type="protein sequence ID" value="ETS81058.1"/>
    <property type="molecule type" value="Genomic_DNA"/>
</dbReference>
<evidence type="ECO:0000313" key="2">
    <source>
        <dbReference type="Proteomes" id="UP000030651"/>
    </source>
</evidence>
<dbReference type="GeneID" id="19271073"/>
<accession>W3X4J6</accession>
<dbReference type="InParanoid" id="W3X4J6"/>
<dbReference type="Proteomes" id="UP000030651">
    <property type="component" value="Unassembled WGS sequence"/>
</dbReference>
<protein>
    <submittedName>
        <fullName evidence="1">Uncharacterized protein</fullName>
    </submittedName>
</protein>
<keyword evidence="2" id="KW-1185">Reference proteome</keyword>